<organism evidence="1 2">
    <name type="scientific">Solanum tuberosum</name>
    <name type="common">Potato</name>
    <dbReference type="NCBI Taxonomy" id="4113"/>
    <lineage>
        <taxon>Eukaryota</taxon>
        <taxon>Viridiplantae</taxon>
        <taxon>Streptophyta</taxon>
        <taxon>Embryophyta</taxon>
        <taxon>Tracheophyta</taxon>
        <taxon>Spermatophyta</taxon>
        <taxon>Magnoliopsida</taxon>
        <taxon>eudicotyledons</taxon>
        <taxon>Gunneridae</taxon>
        <taxon>Pentapetalae</taxon>
        <taxon>asterids</taxon>
        <taxon>lamiids</taxon>
        <taxon>Solanales</taxon>
        <taxon>Solanaceae</taxon>
        <taxon>Solanoideae</taxon>
        <taxon>Solaneae</taxon>
        <taxon>Solanum</taxon>
    </lineage>
</organism>
<proteinExistence type="predicted"/>
<sequence>MQNSKVIQSAKRWSFWNDNGEESDYNDTIQQLTINFKLRSTSERFKVTTVYARCSALERLELWEDLEDIASNNTIPWIVGGDFDAILDE</sequence>
<dbReference type="SUPFAM" id="SSF56219">
    <property type="entry name" value="DNase I-like"/>
    <property type="match status" value="1"/>
</dbReference>
<comment type="caution">
    <text evidence="1">The sequence shown here is derived from an EMBL/GenBank/DDBJ whole genome shotgun (WGS) entry which is preliminary data.</text>
</comment>
<evidence type="ECO:0000313" key="2">
    <source>
        <dbReference type="Proteomes" id="UP000826656"/>
    </source>
</evidence>
<accession>A0ABQ7WA57</accession>
<dbReference type="InterPro" id="IPR036691">
    <property type="entry name" value="Endo/exonu/phosph_ase_sf"/>
</dbReference>
<evidence type="ECO:0000313" key="1">
    <source>
        <dbReference type="EMBL" id="KAH0776702.1"/>
    </source>
</evidence>
<keyword evidence="2" id="KW-1185">Reference proteome</keyword>
<evidence type="ECO:0008006" key="3">
    <source>
        <dbReference type="Google" id="ProtNLM"/>
    </source>
</evidence>
<dbReference type="Proteomes" id="UP000826656">
    <property type="component" value="Unassembled WGS sequence"/>
</dbReference>
<name>A0ABQ7WA57_SOLTU</name>
<dbReference type="EMBL" id="JAIVGD010000003">
    <property type="protein sequence ID" value="KAH0776702.1"/>
    <property type="molecule type" value="Genomic_DNA"/>
</dbReference>
<dbReference type="Gene3D" id="3.60.10.10">
    <property type="entry name" value="Endonuclease/exonuclease/phosphatase"/>
    <property type="match status" value="1"/>
</dbReference>
<protein>
    <recommendedName>
        <fullName evidence="3">Resolvase/invertase-type recombinase catalytic domain-containing protein</fullName>
    </recommendedName>
</protein>
<gene>
    <name evidence="1" type="ORF">KY290_008113</name>
</gene>
<reference evidence="1 2" key="1">
    <citation type="journal article" date="2021" name="bioRxiv">
        <title>Chromosome-scale and haplotype-resolved genome assembly of a tetraploid potato cultivar.</title>
        <authorList>
            <person name="Sun H."/>
            <person name="Jiao W.-B."/>
            <person name="Krause K."/>
            <person name="Campoy J.A."/>
            <person name="Goel M."/>
            <person name="Folz-Donahue K."/>
            <person name="Kukat C."/>
            <person name="Huettel B."/>
            <person name="Schneeberger K."/>
        </authorList>
    </citation>
    <scope>NUCLEOTIDE SEQUENCE [LARGE SCALE GENOMIC DNA]</scope>
    <source>
        <strain evidence="1">SolTubOtavaFocal</strain>
        <tissue evidence="1">Leaves</tissue>
    </source>
</reference>